<dbReference type="GO" id="GO:0051301">
    <property type="term" value="P:cell division"/>
    <property type="evidence" value="ECO:0007669"/>
    <property type="project" value="UniProtKB-KW"/>
</dbReference>
<keyword evidence="3" id="KW-0158">Chromosome</keyword>
<sequence>MPSLAAAGGPEVKRELLRRGLECPESLWKSPQAEEVQGLLSAAIKFVFGLSMTQIRVEEAAGEAKAAAPDSRPFLTLEGRTHLKGIGNLRWFRYCQKLAKGVLGLADFSRAFVFSPTPQTALRLSAALCCFLAARDAVAAAALPLAEALQQHQLAAARAEDELRQTEQQLQQLKADRDAQQQHAALLHKELQALRNTVSSLEVELRSTEDKRSLQQKQQQRLRQELQEAAQELLRLQQQREDYMDQIVHSPNKLRQKRLELQEEQRRQDTRLSSLSKQRQQQQLLQQQVARALKKALKAERILTEHQHNHLEVILISLQEPPWGPL</sequence>
<evidence type="ECO:0000256" key="9">
    <source>
        <dbReference type="SAM" id="Coils"/>
    </source>
</evidence>
<dbReference type="GO" id="GO:0031262">
    <property type="term" value="C:Ndc80 complex"/>
    <property type="evidence" value="ECO:0007669"/>
    <property type="project" value="InterPro"/>
</dbReference>
<proteinExistence type="inferred from homology"/>
<keyword evidence="7" id="KW-0131">Cell cycle</keyword>
<evidence type="ECO:0000313" key="13">
    <source>
        <dbReference type="Proteomes" id="UP000030747"/>
    </source>
</evidence>
<reference evidence="12" key="1">
    <citation type="submission" date="2013-10" db="EMBL/GenBank/DDBJ databases">
        <title>Genomic analysis of the causative agents of coccidiosis in chickens.</title>
        <authorList>
            <person name="Reid A.J."/>
            <person name="Blake D."/>
            <person name="Billington K."/>
            <person name="Browne H."/>
            <person name="Dunn M."/>
            <person name="Hung S."/>
            <person name="Kawahara F."/>
            <person name="Miranda-Saavedra D."/>
            <person name="Mourier T."/>
            <person name="Nagra H."/>
            <person name="Otto T.D."/>
            <person name="Rawlings N."/>
            <person name="Sanchez A."/>
            <person name="Sanders M."/>
            <person name="Subramaniam C."/>
            <person name="Tay Y."/>
            <person name="Dear P."/>
            <person name="Doerig C."/>
            <person name="Gruber A."/>
            <person name="Parkinson J."/>
            <person name="Shirley M."/>
            <person name="Wan K.L."/>
            <person name="Berriman M."/>
            <person name="Tomley F."/>
            <person name="Pain A."/>
        </authorList>
    </citation>
    <scope>NUCLEOTIDE SEQUENCE [LARGE SCALE GENOMIC DNA]</scope>
    <source>
        <strain evidence="12">Houghton</strain>
    </source>
</reference>
<keyword evidence="6 9" id="KW-0175">Coiled coil</keyword>
<evidence type="ECO:0000256" key="1">
    <source>
        <dbReference type="ARBA" id="ARBA00004584"/>
    </source>
</evidence>
<dbReference type="Pfam" id="PF03800">
    <property type="entry name" value="Nuf2"/>
    <property type="match status" value="1"/>
</dbReference>
<dbReference type="Gene3D" id="1.10.418.60">
    <property type="entry name" value="Ncd80 complex, Nuf2 subunit"/>
    <property type="match status" value="1"/>
</dbReference>
<evidence type="ECO:0000256" key="8">
    <source>
        <dbReference type="ARBA" id="ARBA00023328"/>
    </source>
</evidence>
<feature type="domain" description="Kinetochore protein Nuf2 N-terminal" evidence="11">
    <location>
        <begin position="19"/>
        <end position="137"/>
    </location>
</feature>
<evidence type="ECO:0000259" key="11">
    <source>
        <dbReference type="Pfam" id="PF03800"/>
    </source>
</evidence>
<accession>U6KTA9</accession>
<dbReference type="GeneID" id="25256745"/>
<dbReference type="Proteomes" id="UP000030747">
    <property type="component" value="Unassembled WGS sequence"/>
</dbReference>
<protein>
    <submittedName>
        <fullName evidence="12">Nuf2 family domain-containing protein, putative</fullName>
    </submittedName>
</protein>
<evidence type="ECO:0000256" key="7">
    <source>
        <dbReference type="ARBA" id="ARBA00023306"/>
    </source>
</evidence>
<evidence type="ECO:0000313" key="12">
    <source>
        <dbReference type="EMBL" id="CDJ39604.1"/>
    </source>
</evidence>
<dbReference type="VEuPathDB" id="ToxoDB:ETH2_1009300"/>
<keyword evidence="5" id="KW-0498">Mitosis</keyword>
<dbReference type="InterPro" id="IPR005549">
    <property type="entry name" value="Kinetochore_Nuf2_N"/>
</dbReference>
<feature type="compositionally biased region" description="Basic and acidic residues" evidence="10">
    <location>
        <begin position="257"/>
        <end position="270"/>
    </location>
</feature>
<name>U6KTA9_EIMTE</name>
<reference evidence="12" key="2">
    <citation type="submission" date="2013-10" db="EMBL/GenBank/DDBJ databases">
        <authorList>
            <person name="Aslett M."/>
        </authorList>
    </citation>
    <scope>NUCLEOTIDE SEQUENCE [LARGE SCALE GENOMIC DNA]</scope>
    <source>
        <strain evidence="12">Houghton</strain>
    </source>
</reference>
<gene>
    <name evidence="12" type="ORF">ETH_00038520</name>
</gene>
<dbReference type="VEuPathDB" id="ToxoDB:ETH_00038520"/>
<keyword evidence="13" id="KW-1185">Reference proteome</keyword>
<dbReference type="OrthoDB" id="348789at2759"/>
<dbReference type="InterPro" id="IPR038275">
    <property type="entry name" value="Nuf2_N_sf"/>
</dbReference>
<comment type="similarity">
    <text evidence="2">Belongs to the NUF2 family.</text>
</comment>
<evidence type="ECO:0000256" key="4">
    <source>
        <dbReference type="ARBA" id="ARBA00022618"/>
    </source>
</evidence>
<feature type="region of interest" description="Disordered" evidence="10">
    <location>
        <begin position="250"/>
        <end position="279"/>
    </location>
</feature>
<evidence type="ECO:0000256" key="6">
    <source>
        <dbReference type="ARBA" id="ARBA00023054"/>
    </source>
</evidence>
<evidence type="ECO:0000256" key="3">
    <source>
        <dbReference type="ARBA" id="ARBA00022454"/>
    </source>
</evidence>
<dbReference type="AlphaFoldDB" id="U6KTA9"/>
<evidence type="ECO:0000256" key="5">
    <source>
        <dbReference type="ARBA" id="ARBA00022776"/>
    </source>
</evidence>
<dbReference type="EMBL" id="HG674522">
    <property type="protein sequence ID" value="CDJ39604.1"/>
    <property type="molecule type" value="Genomic_DNA"/>
</dbReference>
<evidence type="ECO:0000256" key="2">
    <source>
        <dbReference type="ARBA" id="ARBA00005498"/>
    </source>
</evidence>
<feature type="coiled-coil region" evidence="9">
    <location>
        <begin position="149"/>
        <end position="246"/>
    </location>
</feature>
<organism evidence="12 13">
    <name type="scientific">Eimeria tenella</name>
    <name type="common">Coccidian parasite</name>
    <dbReference type="NCBI Taxonomy" id="5802"/>
    <lineage>
        <taxon>Eukaryota</taxon>
        <taxon>Sar</taxon>
        <taxon>Alveolata</taxon>
        <taxon>Apicomplexa</taxon>
        <taxon>Conoidasida</taxon>
        <taxon>Coccidia</taxon>
        <taxon>Eucoccidiorida</taxon>
        <taxon>Eimeriorina</taxon>
        <taxon>Eimeriidae</taxon>
        <taxon>Eimeria</taxon>
    </lineage>
</organism>
<comment type="subcellular location">
    <subcellularLocation>
        <location evidence="1">Chromosome</location>
        <location evidence="1">Centromere</location>
    </subcellularLocation>
</comment>
<keyword evidence="8" id="KW-0137">Centromere</keyword>
<evidence type="ECO:0000256" key="10">
    <source>
        <dbReference type="SAM" id="MobiDB-lite"/>
    </source>
</evidence>
<dbReference type="RefSeq" id="XP_013230359.1">
    <property type="nucleotide sequence ID" value="XM_013374905.1"/>
</dbReference>
<keyword evidence="4" id="KW-0132">Cell division</keyword>